<dbReference type="InterPro" id="IPR032109">
    <property type="entry name" value="Big_3_5"/>
</dbReference>
<dbReference type="Pfam" id="PF16640">
    <property type="entry name" value="Big_3_5"/>
    <property type="match status" value="1"/>
</dbReference>
<evidence type="ECO:0000259" key="1">
    <source>
        <dbReference type="Pfam" id="PF16640"/>
    </source>
</evidence>
<feature type="domain" description="DUF6801" evidence="2">
    <location>
        <begin position="39"/>
        <end position="206"/>
    </location>
</feature>
<feature type="domain" description="Bacterial Ig-like" evidence="1">
    <location>
        <begin position="223"/>
        <end position="306"/>
    </location>
</feature>
<dbReference type="AlphaFoldDB" id="A0A2P2CFF7"/>
<dbReference type="InterPro" id="IPR046542">
    <property type="entry name" value="DUF6801"/>
</dbReference>
<protein>
    <submittedName>
        <fullName evidence="3">Uncharacterized protein</fullName>
    </submittedName>
</protein>
<proteinExistence type="predicted"/>
<evidence type="ECO:0000259" key="2">
    <source>
        <dbReference type="Pfam" id="PF20611"/>
    </source>
</evidence>
<gene>
    <name evidence="3" type="ORF">NOCA1230017</name>
</gene>
<sequence length="307" mass="30892">MLHTASRRLGAVAAASALTAGALVALAAPAATAATAATTYTCTFPALGARDIPVSITASLPAAANAGLDAPAIPVLLSVTLPGDVVDAAKGLFQATSLGGFSNDMVATLDEMSSSDTADLALENVRFPQTPVPQTANTPLTLNTPNPLASPGAVPAATVPVNLPGAGTYDIVVPSAFKFTATKQGDVTMLADVPCALKAGSAASLGSIILAANESTTEATPAKEVTPLGKKTKLKVVVDAANEVPTGTVKVMLGKKTVGKGVLNAKGKTKITLKKALPAGKTKVKVLYPGDDFTEKSKDKKVVIRVR</sequence>
<dbReference type="EMBL" id="CZKB01000016">
    <property type="protein sequence ID" value="CUR60755.1"/>
    <property type="molecule type" value="Genomic_DNA"/>
</dbReference>
<dbReference type="InterPro" id="IPR013783">
    <property type="entry name" value="Ig-like_fold"/>
</dbReference>
<accession>A0A2P2CFF7</accession>
<dbReference type="Gene3D" id="2.60.40.10">
    <property type="entry name" value="Immunoglobulins"/>
    <property type="match status" value="1"/>
</dbReference>
<name>A0A2P2CFF7_9ZZZZ</name>
<evidence type="ECO:0000313" key="3">
    <source>
        <dbReference type="EMBL" id="CUR60755.1"/>
    </source>
</evidence>
<dbReference type="Pfam" id="PF20611">
    <property type="entry name" value="DUF6801"/>
    <property type="match status" value="1"/>
</dbReference>
<reference evidence="3" key="1">
    <citation type="submission" date="2015-08" db="EMBL/GenBank/DDBJ databases">
        <authorList>
            <person name="Babu N.S."/>
            <person name="Beckwith C.J."/>
            <person name="Beseler K.G."/>
            <person name="Brison A."/>
            <person name="Carone J.V."/>
            <person name="Caskin T.P."/>
            <person name="Diamond M."/>
            <person name="Durham M.E."/>
            <person name="Foxe J.M."/>
            <person name="Go M."/>
            <person name="Henderson B.A."/>
            <person name="Jones I.B."/>
            <person name="McGettigan J.A."/>
            <person name="Micheletti S.J."/>
            <person name="Nasrallah M.E."/>
            <person name="Ortiz D."/>
            <person name="Piller C.R."/>
            <person name="Privatt S.R."/>
            <person name="Schneider S.L."/>
            <person name="Sharp S."/>
            <person name="Smith T.C."/>
            <person name="Stanton J.D."/>
            <person name="Ullery H.E."/>
            <person name="Wilson R.J."/>
            <person name="Serrano M.G."/>
            <person name="Buck G."/>
            <person name="Lee V."/>
            <person name="Wang Y."/>
            <person name="Carvalho R."/>
            <person name="Voegtly L."/>
            <person name="Shi R."/>
            <person name="Duckworth R."/>
            <person name="Johnson A."/>
            <person name="Loviza R."/>
            <person name="Walstead R."/>
            <person name="Shah Z."/>
            <person name="Kiflezghi M."/>
            <person name="Wade K."/>
            <person name="Ball S.L."/>
            <person name="Bradley K.W."/>
            <person name="Asai D.J."/>
            <person name="Bowman C.A."/>
            <person name="Russell D.A."/>
            <person name="Pope W.H."/>
            <person name="Jacobs-Sera D."/>
            <person name="Hendrix R.W."/>
            <person name="Hatfull G.F."/>
        </authorList>
    </citation>
    <scope>NUCLEOTIDE SEQUENCE</scope>
</reference>
<organism evidence="3">
    <name type="scientific">metagenome</name>
    <dbReference type="NCBI Taxonomy" id="256318"/>
    <lineage>
        <taxon>unclassified sequences</taxon>
        <taxon>metagenomes</taxon>
    </lineage>
</organism>